<dbReference type="InterPro" id="IPR022057">
    <property type="entry name" value="Chs7"/>
</dbReference>
<protein>
    <recommendedName>
        <fullName evidence="5">Chitin synthase export chaperone</fullName>
    </recommendedName>
</protein>
<evidence type="ECO:0000256" key="7">
    <source>
        <dbReference type="ARBA" id="ARBA00022692"/>
    </source>
</evidence>
<keyword evidence="6" id="KW-0813">Transport</keyword>
<sequence length="327" mass="36130">MAFGQFDFLCEKAPIPLCLLVGPYDQDTRAAIQPVGIPAGCYSRSINLSNTMIFEVGSDFMHIGALLVVMVMLFAIRSKYTAIGRTEILDFFYMFIVQTALSLVIDAGVTPSTSGSFPYFVAVQCGLASALCACLMVNGFLGFQLWEDGTRRAVFGERVASVAAFALTFVISLFTFKGWGGGALSPTNTTALFVVLYILNLLMVVIYFVSQLILSGLILKDIWALGAVLLGAAFFGAGQALLYAFNNIVCRHVSHYVDGLFFATLCNMFTVMMIYKYWDIVTREDLEFSVSNRDSAWEVKELLEDERRYDNGSEYAGSTYALNQHPY</sequence>
<evidence type="ECO:0000256" key="8">
    <source>
        <dbReference type="ARBA" id="ARBA00022824"/>
    </source>
</evidence>
<keyword evidence="10 13" id="KW-1133">Transmembrane helix</keyword>
<evidence type="ECO:0000313" key="14">
    <source>
        <dbReference type="EMBL" id="CDP34798.1"/>
    </source>
</evidence>
<comment type="function">
    <text evidence="1">Chaperone required for the export of the chitin synthase CHS3 from the endoplasmic reticulum.</text>
</comment>
<evidence type="ECO:0000256" key="9">
    <source>
        <dbReference type="ARBA" id="ARBA00022927"/>
    </source>
</evidence>
<feature type="transmembrane region" description="Helical" evidence="13">
    <location>
        <begin position="88"/>
        <end position="105"/>
    </location>
</feature>
<keyword evidence="9" id="KW-0653">Protein transport</keyword>
<dbReference type="GO" id="GO:0006457">
    <property type="term" value="P:protein folding"/>
    <property type="evidence" value="ECO:0007669"/>
    <property type="project" value="TreeGrafter"/>
</dbReference>
<dbReference type="EMBL" id="HG937693">
    <property type="protein sequence ID" value="CDP34798.1"/>
    <property type="molecule type" value="Genomic_DNA"/>
</dbReference>
<reference evidence="14" key="1">
    <citation type="submission" date="2014-02" db="EMBL/GenBank/DDBJ databases">
        <authorList>
            <person name="Genoscope - CEA"/>
        </authorList>
    </citation>
    <scope>NUCLEOTIDE SEQUENCE</scope>
    <source>
        <strain evidence="14">LS3</strain>
    </source>
</reference>
<keyword evidence="8" id="KW-0256">Endoplasmic reticulum</keyword>
<evidence type="ECO:0000256" key="2">
    <source>
        <dbReference type="ARBA" id="ARBA00004477"/>
    </source>
</evidence>
<comment type="subunit">
    <text evidence="4">Interacts with CHS3.</text>
</comment>
<feature type="transmembrane region" description="Helical" evidence="13">
    <location>
        <begin position="117"/>
        <end position="138"/>
    </location>
</feature>
<accession>A0A060T1H9</accession>
<feature type="transmembrane region" description="Helical" evidence="13">
    <location>
        <begin position="222"/>
        <end position="244"/>
    </location>
</feature>
<name>A0A060T1H9_BLAAD</name>
<dbReference type="Pfam" id="PF12271">
    <property type="entry name" value="Chs7"/>
    <property type="match status" value="1"/>
</dbReference>
<keyword evidence="7 13" id="KW-0812">Transmembrane</keyword>
<feature type="transmembrane region" description="Helical" evidence="13">
    <location>
        <begin position="60"/>
        <end position="76"/>
    </location>
</feature>
<dbReference type="GO" id="GO:0071555">
    <property type="term" value="P:cell wall organization"/>
    <property type="evidence" value="ECO:0007669"/>
    <property type="project" value="UniProtKB-KW"/>
</dbReference>
<dbReference type="PANTHER" id="PTHR35329:SF2">
    <property type="entry name" value="CHITIN SYNTHASE EXPORT CHAPERONE"/>
    <property type="match status" value="1"/>
</dbReference>
<evidence type="ECO:0000256" key="12">
    <source>
        <dbReference type="ARBA" id="ARBA00023316"/>
    </source>
</evidence>
<evidence type="ECO:0000256" key="4">
    <source>
        <dbReference type="ARBA" id="ARBA00011864"/>
    </source>
</evidence>
<organism evidence="14">
    <name type="scientific">Blastobotrys adeninivorans</name>
    <name type="common">Yeast</name>
    <name type="synonym">Arxula adeninivorans</name>
    <dbReference type="NCBI Taxonomy" id="409370"/>
    <lineage>
        <taxon>Eukaryota</taxon>
        <taxon>Fungi</taxon>
        <taxon>Dikarya</taxon>
        <taxon>Ascomycota</taxon>
        <taxon>Saccharomycotina</taxon>
        <taxon>Dipodascomycetes</taxon>
        <taxon>Dipodascales</taxon>
        <taxon>Trichomonascaceae</taxon>
        <taxon>Blastobotrys</taxon>
    </lineage>
</organism>
<dbReference type="GO" id="GO:0051082">
    <property type="term" value="F:unfolded protein binding"/>
    <property type="evidence" value="ECO:0007669"/>
    <property type="project" value="TreeGrafter"/>
</dbReference>
<evidence type="ECO:0000256" key="13">
    <source>
        <dbReference type="SAM" id="Phobius"/>
    </source>
</evidence>
<evidence type="ECO:0000256" key="5">
    <source>
        <dbReference type="ARBA" id="ARBA00018354"/>
    </source>
</evidence>
<dbReference type="PANTHER" id="PTHR35329">
    <property type="entry name" value="CHITIN SYNTHASE EXPORT CHAPERONE"/>
    <property type="match status" value="1"/>
</dbReference>
<evidence type="ECO:0000256" key="3">
    <source>
        <dbReference type="ARBA" id="ARBA00009274"/>
    </source>
</evidence>
<dbReference type="PhylomeDB" id="A0A060T1H9"/>
<reference evidence="14" key="2">
    <citation type="submission" date="2014-06" db="EMBL/GenBank/DDBJ databases">
        <title>The complete genome of Blastobotrys (Arxula) adeninivorans LS3 - a yeast of biotechnological interest.</title>
        <authorList>
            <person name="Kunze G."/>
            <person name="Gaillardin C."/>
            <person name="Czernicka M."/>
            <person name="Durrens P."/>
            <person name="Martin T."/>
            <person name="Boer E."/>
            <person name="Gabaldon T."/>
            <person name="Cruz J."/>
            <person name="Talla E."/>
            <person name="Marck C."/>
            <person name="Goffeau A."/>
            <person name="Barbe V."/>
            <person name="Baret P."/>
            <person name="Baronian K."/>
            <person name="Beier S."/>
            <person name="Bleykasten C."/>
            <person name="Bode R."/>
            <person name="Casaregola S."/>
            <person name="Despons L."/>
            <person name="Fairhead C."/>
            <person name="Giersberg M."/>
            <person name="Gierski P."/>
            <person name="Hahnel U."/>
            <person name="Hartmann A."/>
            <person name="Jankowska D."/>
            <person name="Jubin C."/>
            <person name="Jung P."/>
            <person name="Lafontaine I."/>
            <person name="Leh-Louis V."/>
            <person name="Lemaire M."/>
            <person name="Marcet-Houben M."/>
            <person name="Mascher M."/>
            <person name="Morel G."/>
            <person name="Richard G.-F."/>
            <person name="Riechen J."/>
            <person name="Sacerdot C."/>
            <person name="Sarkar A."/>
            <person name="Savel G."/>
            <person name="Schacherer J."/>
            <person name="Sherman D."/>
            <person name="Straub M.-L."/>
            <person name="Stein N."/>
            <person name="Thierry A."/>
            <person name="Trautwein-Schult A."/>
            <person name="Westhof E."/>
            <person name="Worch S."/>
            <person name="Dujon B."/>
            <person name="Souciet J.-L."/>
            <person name="Wincker P."/>
            <person name="Scholz U."/>
            <person name="Neuveglise N."/>
        </authorList>
    </citation>
    <scope>NUCLEOTIDE SEQUENCE</scope>
    <source>
        <strain evidence="14">LS3</strain>
    </source>
</reference>
<comment type="subcellular location">
    <subcellularLocation>
        <location evidence="2">Endoplasmic reticulum membrane</location>
        <topology evidence="2">Multi-pass membrane protein</topology>
    </subcellularLocation>
</comment>
<dbReference type="GO" id="GO:0015031">
    <property type="term" value="P:protein transport"/>
    <property type="evidence" value="ECO:0007669"/>
    <property type="project" value="UniProtKB-KW"/>
</dbReference>
<comment type="similarity">
    <text evidence="3">Belongs to the CHS7 family.</text>
</comment>
<evidence type="ECO:0000256" key="10">
    <source>
        <dbReference type="ARBA" id="ARBA00022989"/>
    </source>
</evidence>
<evidence type="ECO:0000256" key="1">
    <source>
        <dbReference type="ARBA" id="ARBA00002732"/>
    </source>
</evidence>
<feature type="transmembrane region" description="Helical" evidence="13">
    <location>
        <begin position="256"/>
        <end position="275"/>
    </location>
</feature>
<feature type="transmembrane region" description="Helical" evidence="13">
    <location>
        <begin position="159"/>
        <end position="179"/>
    </location>
</feature>
<evidence type="ECO:0000256" key="11">
    <source>
        <dbReference type="ARBA" id="ARBA00023136"/>
    </source>
</evidence>
<feature type="transmembrane region" description="Helical" evidence="13">
    <location>
        <begin position="191"/>
        <end position="210"/>
    </location>
</feature>
<dbReference type="AlphaFoldDB" id="A0A060T1H9"/>
<evidence type="ECO:0000256" key="6">
    <source>
        <dbReference type="ARBA" id="ARBA00022448"/>
    </source>
</evidence>
<keyword evidence="11 13" id="KW-0472">Membrane</keyword>
<dbReference type="GO" id="GO:0005789">
    <property type="term" value="C:endoplasmic reticulum membrane"/>
    <property type="evidence" value="ECO:0007669"/>
    <property type="project" value="UniProtKB-SubCell"/>
</dbReference>
<gene>
    <name evidence="14" type="ORF">GNLVRS02_ARAD1C20724g</name>
</gene>
<proteinExistence type="inferred from homology"/>
<keyword evidence="12" id="KW-0961">Cell wall biogenesis/degradation</keyword>